<proteinExistence type="predicted"/>
<gene>
    <name evidence="2" type="ORF">CLCR_10318</name>
</gene>
<sequence length="409" mass="44336">MAAVANGAASTAAPAEAQDAGSYPLAAQIPLKSFQLPEFPQQASRLRELTLTADIKLDEYQFMVQTPSDAIITQPPLDELPQSITHLTFELFGLGFPGTPPFLTRIARSLPNIRSVTFFSCLIDGLDDHSRRDAENFFSLLPNLKELHIIDSFARPGFFTTVGSQLEKHASVDDATRGFKLVDVSYTFRGHEDSDFLARVQGEDLPSLIVGGVVGASFDFVPQRRDDLQEAEADDDGKDKPVGKPNEGVLPFACDGRAPAATRKRFETLSHGAELTSLKVLNLGMWSLRPDEVGHVVYACAGGSRSPTLADLTVSVLLEHGWVEKLAQGLDHNGVAAELESVEIIGVPDRAEEEGDDWKAGLSVVNKDDVEKIAAGAPKLAKVGMSILKVKTAPNVLFYKVEGEGWKER</sequence>
<dbReference type="eggNOG" id="ENOG502SS74">
    <property type="taxonomic scope" value="Eukaryota"/>
</dbReference>
<protein>
    <submittedName>
        <fullName evidence="2">Uncharacterized protein</fullName>
    </submittedName>
</protein>
<reference evidence="3" key="1">
    <citation type="submission" date="2015-07" db="EMBL/GenBank/DDBJ databases">
        <authorList>
            <person name="Teixeira M.M."/>
            <person name="Souza R.C."/>
            <person name="Almeida L.G."/>
            <person name="Vicente V.A."/>
            <person name="de Hoog S."/>
            <person name="Bocca A.L."/>
            <person name="de Almeida S.R."/>
            <person name="Vasconcelos A.T."/>
            <person name="Felipe M.S."/>
        </authorList>
    </citation>
    <scope>NUCLEOTIDE SEQUENCE [LARGE SCALE GENOMIC DNA]</scope>
    <source>
        <strain evidence="3">KSF</strain>
    </source>
</reference>
<organism evidence="2 3">
    <name type="scientific">Cladophialophora carrionii</name>
    <dbReference type="NCBI Taxonomy" id="86049"/>
    <lineage>
        <taxon>Eukaryota</taxon>
        <taxon>Fungi</taxon>
        <taxon>Dikarya</taxon>
        <taxon>Ascomycota</taxon>
        <taxon>Pezizomycotina</taxon>
        <taxon>Eurotiomycetes</taxon>
        <taxon>Chaetothyriomycetidae</taxon>
        <taxon>Chaetothyriales</taxon>
        <taxon>Herpotrichiellaceae</taxon>
        <taxon>Cladophialophora</taxon>
    </lineage>
</organism>
<dbReference type="AlphaFoldDB" id="A0A1C1CZ14"/>
<evidence type="ECO:0000256" key="1">
    <source>
        <dbReference type="SAM" id="MobiDB-lite"/>
    </source>
</evidence>
<name>A0A1C1CZ14_9EURO</name>
<dbReference type="OrthoDB" id="5356476at2759"/>
<dbReference type="STRING" id="86049.A0A1C1CZ14"/>
<dbReference type="VEuPathDB" id="FungiDB:CLCR_10318"/>
<evidence type="ECO:0000313" key="3">
    <source>
        <dbReference type="Proteomes" id="UP000094526"/>
    </source>
</evidence>
<dbReference type="VEuPathDB" id="FungiDB:G647_00710"/>
<dbReference type="Proteomes" id="UP000094526">
    <property type="component" value="Unassembled WGS sequence"/>
</dbReference>
<feature type="region of interest" description="Disordered" evidence="1">
    <location>
        <begin position="227"/>
        <end position="248"/>
    </location>
</feature>
<evidence type="ECO:0000313" key="2">
    <source>
        <dbReference type="EMBL" id="OCT53784.1"/>
    </source>
</evidence>
<comment type="caution">
    <text evidence="2">The sequence shown here is derived from an EMBL/GenBank/DDBJ whole genome shotgun (WGS) entry which is preliminary data.</text>
</comment>
<dbReference type="EMBL" id="LGRB01000008">
    <property type="protein sequence ID" value="OCT53784.1"/>
    <property type="molecule type" value="Genomic_DNA"/>
</dbReference>
<keyword evidence="3" id="KW-1185">Reference proteome</keyword>
<accession>A0A1C1CZ14</accession>